<accession>A0A914HWE2</accession>
<dbReference type="Proteomes" id="UP000887572">
    <property type="component" value="Unplaced"/>
</dbReference>
<keyword evidence="1" id="KW-1185">Reference proteome</keyword>
<organism evidence="1 2">
    <name type="scientific">Globodera rostochiensis</name>
    <name type="common">Golden nematode worm</name>
    <name type="synonym">Heterodera rostochiensis</name>
    <dbReference type="NCBI Taxonomy" id="31243"/>
    <lineage>
        <taxon>Eukaryota</taxon>
        <taxon>Metazoa</taxon>
        <taxon>Ecdysozoa</taxon>
        <taxon>Nematoda</taxon>
        <taxon>Chromadorea</taxon>
        <taxon>Rhabditida</taxon>
        <taxon>Tylenchina</taxon>
        <taxon>Tylenchomorpha</taxon>
        <taxon>Tylenchoidea</taxon>
        <taxon>Heteroderidae</taxon>
        <taxon>Heteroderinae</taxon>
        <taxon>Globodera</taxon>
    </lineage>
</organism>
<evidence type="ECO:0000313" key="2">
    <source>
        <dbReference type="WBParaSite" id="Gr19_v10_g4768.t1"/>
    </source>
</evidence>
<name>A0A914HWE2_GLORO</name>
<dbReference type="WBParaSite" id="Gr19_v10_g4768.t1">
    <property type="protein sequence ID" value="Gr19_v10_g4768.t1"/>
    <property type="gene ID" value="Gr19_v10_g4768"/>
</dbReference>
<sequence length="67" mass="7592">MEILSTNLRKAEDFALVICILYQFASILIRETISFAKEMPEWSNCMAYGPNVDRPNVDQAKIGPNVD</sequence>
<reference evidence="2" key="1">
    <citation type="submission" date="2022-11" db="UniProtKB">
        <authorList>
            <consortium name="WormBaseParasite"/>
        </authorList>
    </citation>
    <scope>IDENTIFICATION</scope>
</reference>
<dbReference type="AlphaFoldDB" id="A0A914HWE2"/>
<proteinExistence type="predicted"/>
<protein>
    <submittedName>
        <fullName evidence="2">Uncharacterized protein</fullName>
    </submittedName>
</protein>
<evidence type="ECO:0000313" key="1">
    <source>
        <dbReference type="Proteomes" id="UP000887572"/>
    </source>
</evidence>